<gene>
    <name evidence="2" type="ORF">DFH07DRAFT_763673</name>
</gene>
<dbReference type="Proteomes" id="UP001215280">
    <property type="component" value="Unassembled WGS sequence"/>
</dbReference>
<evidence type="ECO:0000313" key="3">
    <source>
        <dbReference type="Proteomes" id="UP001215280"/>
    </source>
</evidence>
<dbReference type="AlphaFoldDB" id="A0AAD7P2I0"/>
<dbReference type="EMBL" id="JARJLG010000001">
    <property type="protein sequence ID" value="KAJ7785058.1"/>
    <property type="molecule type" value="Genomic_DNA"/>
</dbReference>
<organism evidence="2 3">
    <name type="scientific">Mycena maculata</name>
    <dbReference type="NCBI Taxonomy" id="230809"/>
    <lineage>
        <taxon>Eukaryota</taxon>
        <taxon>Fungi</taxon>
        <taxon>Dikarya</taxon>
        <taxon>Basidiomycota</taxon>
        <taxon>Agaricomycotina</taxon>
        <taxon>Agaricomycetes</taxon>
        <taxon>Agaricomycetidae</taxon>
        <taxon>Agaricales</taxon>
        <taxon>Marasmiineae</taxon>
        <taxon>Mycenaceae</taxon>
        <taxon>Mycena</taxon>
    </lineage>
</organism>
<feature type="region of interest" description="Disordered" evidence="1">
    <location>
        <begin position="132"/>
        <end position="154"/>
    </location>
</feature>
<accession>A0AAD7P2I0</accession>
<sequence>MSRECSGFRDQRFNIKEKMLKRNCRSIHQRELALKREISDAAIEAACTVFNIGSLERTIFQSVTRQMVRRTGLTSSTAGSEGTGAAVATRAAENSRQCATTICHVVQTVPKPRMNVTTLNCIVKCDNVGDRSQMGRTQDKAAEKGRDTDGQEVPLLPNLYLPSIDTPFENGLIKSQHISDPLQAFVPVGDNGRRGERSGKNGLMRSQRISKYSDPWQPFVPEGMDGELTKFTTRASVKRIRDSGGLKVTSSRI</sequence>
<comment type="caution">
    <text evidence="2">The sequence shown here is derived from an EMBL/GenBank/DDBJ whole genome shotgun (WGS) entry which is preliminary data.</text>
</comment>
<evidence type="ECO:0000313" key="2">
    <source>
        <dbReference type="EMBL" id="KAJ7785058.1"/>
    </source>
</evidence>
<feature type="region of interest" description="Disordered" evidence="1">
    <location>
        <begin position="184"/>
        <end position="206"/>
    </location>
</feature>
<evidence type="ECO:0000256" key="1">
    <source>
        <dbReference type="SAM" id="MobiDB-lite"/>
    </source>
</evidence>
<keyword evidence="3" id="KW-1185">Reference proteome</keyword>
<protein>
    <submittedName>
        <fullName evidence="2">Uncharacterized protein</fullName>
    </submittedName>
</protein>
<proteinExistence type="predicted"/>
<name>A0AAD7P2I0_9AGAR</name>
<reference evidence="2" key="1">
    <citation type="submission" date="2023-03" db="EMBL/GenBank/DDBJ databases">
        <title>Massive genome expansion in bonnet fungi (Mycena s.s.) driven by repeated elements and novel gene families across ecological guilds.</title>
        <authorList>
            <consortium name="Lawrence Berkeley National Laboratory"/>
            <person name="Harder C.B."/>
            <person name="Miyauchi S."/>
            <person name="Viragh M."/>
            <person name="Kuo A."/>
            <person name="Thoen E."/>
            <person name="Andreopoulos B."/>
            <person name="Lu D."/>
            <person name="Skrede I."/>
            <person name="Drula E."/>
            <person name="Henrissat B."/>
            <person name="Morin E."/>
            <person name="Kohler A."/>
            <person name="Barry K."/>
            <person name="LaButti K."/>
            <person name="Morin E."/>
            <person name="Salamov A."/>
            <person name="Lipzen A."/>
            <person name="Mereny Z."/>
            <person name="Hegedus B."/>
            <person name="Baldrian P."/>
            <person name="Stursova M."/>
            <person name="Weitz H."/>
            <person name="Taylor A."/>
            <person name="Grigoriev I.V."/>
            <person name="Nagy L.G."/>
            <person name="Martin F."/>
            <person name="Kauserud H."/>
        </authorList>
    </citation>
    <scope>NUCLEOTIDE SEQUENCE</scope>
    <source>
        <strain evidence="2">CBHHK188m</strain>
    </source>
</reference>
<feature type="compositionally biased region" description="Basic and acidic residues" evidence="1">
    <location>
        <begin position="137"/>
        <end position="149"/>
    </location>
</feature>